<dbReference type="InterPro" id="IPR050267">
    <property type="entry name" value="Anti-sigma-factor_SerPK"/>
</dbReference>
<name>A0A1G6IGB1_9BACL</name>
<keyword evidence="3" id="KW-0418">Kinase</keyword>
<dbReference type="Pfam" id="PF13581">
    <property type="entry name" value="HATPase_c_2"/>
    <property type="match status" value="1"/>
</dbReference>
<dbReference type="PANTHER" id="PTHR35526">
    <property type="entry name" value="ANTI-SIGMA-F FACTOR RSBW-RELATED"/>
    <property type="match status" value="1"/>
</dbReference>
<dbReference type="EMBL" id="FMZA01000002">
    <property type="protein sequence ID" value="SDC05440.1"/>
    <property type="molecule type" value="Genomic_DNA"/>
</dbReference>
<dbReference type="RefSeq" id="WP_091566294.1">
    <property type="nucleotide sequence ID" value="NZ_FMZA01000002.1"/>
</dbReference>
<evidence type="ECO:0000256" key="1">
    <source>
        <dbReference type="ARBA" id="ARBA00022527"/>
    </source>
</evidence>
<sequence length="138" mass="15442">MNTVIPIKYEWDVVNIRSKVREMAKEMGFSELDQSRIVQSVSELARNVVHHAEEGVVRVESIEGDKPGIRIVVQDFGPGIEDLDEVIRASESLVSTEGYGLRQVRDLMDDFAIRALEGKGTCVQVTKWLNAPAVKSEE</sequence>
<proteinExistence type="predicted"/>
<dbReference type="Proteomes" id="UP000199387">
    <property type="component" value="Unassembled WGS sequence"/>
</dbReference>
<protein>
    <submittedName>
        <fullName evidence="3">Serine/threonine-protein kinase RsbT</fullName>
    </submittedName>
</protein>
<dbReference type="PANTHER" id="PTHR35526:SF3">
    <property type="entry name" value="ANTI-SIGMA-F FACTOR RSBW"/>
    <property type="match status" value="1"/>
</dbReference>
<dbReference type="AlphaFoldDB" id="A0A1G6IGB1"/>
<reference evidence="3 4" key="1">
    <citation type="submission" date="2016-10" db="EMBL/GenBank/DDBJ databases">
        <authorList>
            <person name="de Groot N.N."/>
        </authorList>
    </citation>
    <scope>NUCLEOTIDE SEQUENCE [LARGE SCALE GENOMIC DNA]</scope>
    <source>
        <strain evidence="3 4">DSM 45514</strain>
    </source>
</reference>
<feature type="domain" description="Histidine kinase/HSP90-like ATPase" evidence="2">
    <location>
        <begin position="32"/>
        <end position="131"/>
    </location>
</feature>
<dbReference type="InterPro" id="IPR003594">
    <property type="entry name" value="HATPase_dom"/>
</dbReference>
<evidence type="ECO:0000259" key="2">
    <source>
        <dbReference type="SMART" id="SM00387"/>
    </source>
</evidence>
<dbReference type="SUPFAM" id="SSF55874">
    <property type="entry name" value="ATPase domain of HSP90 chaperone/DNA topoisomerase II/histidine kinase"/>
    <property type="match status" value="1"/>
</dbReference>
<keyword evidence="4" id="KW-1185">Reference proteome</keyword>
<dbReference type="OrthoDB" id="9799195at2"/>
<dbReference type="SMART" id="SM00387">
    <property type="entry name" value="HATPase_c"/>
    <property type="match status" value="1"/>
</dbReference>
<evidence type="ECO:0000313" key="4">
    <source>
        <dbReference type="Proteomes" id="UP000199387"/>
    </source>
</evidence>
<dbReference type="STRING" id="1236220.SAMN04488112_102221"/>
<dbReference type="Gene3D" id="3.30.565.10">
    <property type="entry name" value="Histidine kinase-like ATPase, C-terminal domain"/>
    <property type="match status" value="1"/>
</dbReference>
<dbReference type="GO" id="GO:0004674">
    <property type="term" value="F:protein serine/threonine kinase activity"/>
    <property type="evidence" value="ECO:0007669"/>
    <property type="project" value="UniProtKB-KW"/>
</dbReference>
<gene>
    <name evidence="3" type="ORF">SAMN04488112_102221</name>
</gene>
<accession>A0A1G6IGB1</accession>
<keyword evidence="3" id="KW-0808">Transferase</keyword>
<dbReference type="CDD" id="cd16934">
    <property type="entry name" value="HATPase_RsbT-like"/>
    <property type="match status" value="1"/>
</dbReference>
<evidence type="ECO:0000313" key="3">
    <source>
        <dbReference type="EMBL" id="SDC05440.1"/>
    </source>
</evidence>
<organism evidence="3 4">
    <name type="scientific">Melghirimyces thermohalophilus</name>
    <dbReference type="NCBI Taxonomy" id="1236220"/>
    <lineage>
        <taxon>Bacteria</taxon>
        <taxon>Bacillati</taxon>
        <taxon>Bacillota</taxon>
        <taxon>Bacilli</taxon>
        <taxon>Bacillales</taxon>
        <taxon>Thermoactinomycetaceae</taxon>
        <taxon>Melghirimyces</taxon>
    </lineage>
</organism>
<keyword evidence="1" id="KW-0723">Serine/threonine-protein kinase</keyword>
<dbReference type="InterPro" id="IPR036890">
    <property type="entry name" value="HATPase_C_sf"/>
</dbReference>